<organism evidence="2 3">
    <name type="scientific">Rhodocollybia butyracea</name>
    <dbReference type="NCBI Taxonomy" id="206335"/>
    <lineage>
        <taxon>Eukaryota</taxon>
        <taxon>Fungi</taxon>
        <taxon>Dikarya</taxon>
        <taxon>Basidiomycota</taxon>
        <taxon>Agaricomycotina</taxon>
        <taxon>Agaricomycetes</taxon>
        <taxon>Agaricomycetidae</taxon>
        <taxon>Agaricales</taxon>
        <taxon>Marasmiineae</taxon>
        <taxon>Omphalotaceae</taxon>
        <taxon>Rhodocollybia</taxon>
    </lineage>
</organism>
<reference evidence="2" key="1">
    <citation type="submission" date="2020-11" db="EMBL/GenBank/DDBJ databases">
        <authorList>
            <consortium name="DOE Joint Genome Institute"/>
            <person name="Ahrendt S."/>
            <person name="Riley R."/>
            <person name="Andreopoulos W."/>
            <person name="Labutti K."/>
            <person name="Pangilinan J."/>
            <person name="Ruiz-Duenas F.J."/>
            <person name="Barrasa J.M."/>
            <person name="Sanchez-Garcia M."/>
            <person name="Camarero S."/>
            <person name="Miyauchi S."/>
            <person name="Serrano A."/>
            <person name="Linde D."/>
            <person name="Babiker R."/>
            <person name="Drula E."/>
            <person name="Ayuso-Fernandez I."/>
            <person name="Pacheco R."/>
            <person name="Padilla G."/>
            <person name="Ferreira P."/>
            <person name="Barriuso J."/>
            <person name="Kellner H."/>
            <person name="Castanera R."/>
            <person name="Alfaro M."/>
            <person name="Ramirez L."/>
            <person name="Pisabarro A.G."/>
            <person name="Kuo A."/>
            <person name="Tritt A."/>
            <person name="Lipzen A."/>
            <person name="He G."/>
            <person name="Yan M."/>
            <person name="Ng V."/>
            <person name="Cullen D."/>
            <person name="Martin F."/>
            <person name="Rosso M.-N."/>
            <person name="Henrissat B."/>
            <person name="Hibbett D."/>
            <person name="Martinez A.T."/>
            <person name="Grigoriev I.V."/>
        </authorList>
    </citation>
    <scope>NUCLEOTIDE SEQUENCE</scope>
    <source>
        <strain evidence="2">AH 40177</strain>
    </source>
</reference>
<evidence type="ECO:0000256" key="1">
    <source>
        <dbReference type="SAM" id="MobiDB-lite"/>
    </source>
</evidence>
<dbReference type="OrthoDB" id="3063862at2759"/>
<feature type="compositionally biased region" description="Low complexity" evidence="1">
    <location>
        <begin position="1"/>
        <end position="14"/>
    </location>
</feature>
<feature type="compositionally biased region" description="Acidic residues" evidence="1">
    <location>
        <begin position="19"/>
        <end position="28"/>
    </location>
</feature>
<dbReference type="EMBL" id="JADNRY010000904">
    <property type="protein sequence ID" value="KAF9024611.1"/>
    <property type="molecule type" value="Genomic_DNA"/>
</dbReference>
<evidence type="ECO:0000313" key="3">
    <source>
        <dbReference type="Proteomes" id="UP000772434"/>
    </source>
</evidence>
<feature type="region of interest" description="Disordered" evidence="1">
    <location>
        <begin position="1"/>
        <end position="143"/>
    </location>
</feature>
<comment type="caution">
    <text evidence="2">The sequence shown here is derived from an EMBL/GenBank/DDBJ whole genome shotgun (WGS) entry which is preliminary data.</text>
</comment>
<accession>A0A9P5P3W0</accession>
<proteinExistence type="predicted"/>
<feature type="compositionally biased region" description="Basic and acidic residues" evidence="1">
    <location>
        <begin position="69"/>
        <end position="92"/>
    </location>
</feature>
<feature type="compositionally biased region" description="Basic residues" evidence="1">
    <location>
        <begin position="93"/>
        <end position="105"/>
    </location>
</feature>
<dbReference type="Proteomes" id="UP000772434">
    <property type="component" value="Unassembled WGS sequence"/>
</dbReference>
<sequence>MARSRSTTSSTVRSCEFIDNSDDFEDDNASAKSVTDLTHGDDTESETDNDEIQSQPSTDFTMDPEIAADLERQREEDVKKAKEALKRAEKKAEKKRRADKKKRKADKSTPSSPKTPPQPCKKGRKSDKNEKQAAPQPVTLDSEESYVHLVESLKSTSQVVVYVTRKKSDMLHVD</sequence>
<name>A0A9P5P3W0_9AGAR</name>
<keyword evidence="3" id="KW-1185">Reference proteome</keyword>
<gene>
    <name evidence="2" type="ORF">BDP27DRAFT_1376738</name>
</gene>
<protein>
    <submittedName>
        <fullName evidence="2">Uncharacterized protein</fullName>
    </submittedName>
</protein>
<evidence type="ECO:0000313" key="2">
    <source>
        <dbReference type="EMBL" id="KAF9024611.1"/>
    </source>
</evidence>
<dbReference type="AlphaFoldDB" id="A0A9P5P3W0"/>